<dbReference type="RefSeq" id="WP_091517452.1">
    <property type="nucleotide sequence ID" value="NZ_FORF01000001.1"/>
</dbReference>
<dbReference type="Proteomes" id="UP000242763">
    <property type="component" value="Unassembled WGS sequence"/>
</dbReference>
<protein>
    <submittedName>
        <fullName evidence="1">Uncharacterized protein</fullName>
    </submittedName>
</protein>
<dbReference type="STRING" id="1121003.SAMN03080618_00091"/>
<reference evidence="2" key="1">
    <citation type="submission" date="2016-10" db="EMBL/GenBank/DDBJ databases">
        <authorList>
            <person name="Varghese N."/>
            <person name="Submissions S."/>
        </authorList>
    </citation>
    <scope>NUCLEOTIDE SEQUENCE [LARGE SCALE GENOMIC DNA]</scope>
    <source>
        <strain evidence="2">DSM 21857</strain>
    </source>
</reference>
<proteinExistence type="predicted"/>
<evidence type="ECO:0000313" key="1">
    <source>
        <dbReference type="EMBL" id="SFI32999.1"/>
    </source>
</evidence>
<gene>
    <name evidence="1" type="ORF">SAMN03080618_00091</name>
</gene>
<organism evidence="1 2">
    <name type="scientific">Aquamicrobium aerolatum DSM 21857</name>
    <dbReference type="NCBI Taxonomy" id="1121003"/>
    <lineage>
        <taxon>Bacteria</taxon>
        <taxon>Pseudomonadati</taxon>
        <taxon>Pseudomonadota</taxon>
        <taxon>Alphaproteobacteria</taxon>
        <taxon>Hyphomicrobiales</taxon>
        <taxon>Phyllobacteriaceae</taxon>
        <taxon>Aerobium</taxon>
    </lineage>
</organism>
<dbReference type="EMBL" id="FORF01000001">
    <property type="protein sequence ID" value="SFI32999.1"/>
    <property type="molecule type" value="Genomic_DNA"/>
</dbReference>
<name>A0A1I3HBI2_9HYPH</name>
<dbReference type="AlphaFoldDB" id="A0A1I3HBI2"/>
<keyword evidence="2" id="KW-1185">Reference proteome</keyword>
<sequence>MPDMAATRAELREETAEAVCEIAICIAQAIHDLDPEAHRRMNFAAGKAYNRLLGEQRDLAADILYRFGRALMDTDLFPEPEDADAG</sequence>
<evidence type="ECO:0000313" key="2">
    <source>
        <dbReference type="Proteomes" id="UP000242763"/>
    </source>
</evidence>
<accession>A0A1I3HBI2</accession>
<dbReference type="OrthoDB" id="8115336at2"/>